<organism evidence="5 6">
    <name type="scientific">Streptomyces coryli</name>
    <dbReference type="NCBI Taxonomy" id="1128680"/>
    <lineage>
        <taxon>Bacteria</taxon>
        <taxon>Bacillati</taxon>
        <taxon>Actinomycetota</taxon>
        <taxon>Actinomycetes</taxon>
        <taxon>Kitasatosporales</taxon>
        <taxon>Streptomycetaceae</taxon>
        <taxon>Streptomyces</taxon>
    </lineage>
</organism>
<dbReference type="InterPro" id="IPR018062">
    <property type="entry name" value="HTH_AraC-typ_CS"/>
</dbReference>
<keyword evidence="1" id="KW-0805">Transcription regulation</keyword>
<dbReference type="GO" id="GO:0003700">
    <property type="term" value="F:DNA-binding transcription factor activity"/>
    <property type="evidence" value="ECO:0007669"/>
    <property type="project" value="InterPro"/>
</dbReference>
<dbReference type="AlphaFoldDB" id="A0A6G4TW11"/>
<accession>A0A6G4TW11</accession>
<keyword evidence="6" id="KW-1185">Reference proteome</keyword>
<gene>
    <name evidence="5" type="ORF">G5C51_07280</name>
</gene>
<dbReference type="PROSITE" id="PS00041">
    <property type="entry name" value="HTH_ARAC_FAMILY_1"/>
    <property type="match status" value="1"/>
</dbReference>
<dbReference type="RefSeq" id="WP_165233599.1">
    <property type="nucleotide sequence ID" value="NZ_JAAKZV010000019.1"/>
</dbReference>
<dbReference type="EMBL" id="JAAKZV010000019">
    <property type="protein sequence ID" value="NGN63710.1"/>
    <property type="molecule type" value="Genomic_DNA"/>
</dbReference>
<comment type="caution">
    <text evidence="5">The sequence shown here is derived from an EMBL/GenBank/DDBJ whole genome shotgun (WGS) entry which is preliminary data.</text>
</comment>
<dbReference type="InterPro" id="IPR046532">
    <property type="entry name" value="DUF6597"/>
</dbReference>
<dbReference type="InterPro" id="IPR050204">
    <property type="entry name" value="AraC_XylS_family_regulators"/>
</dbReference>
<dbReference type="Gene3D" id="1.10.10.60">
    <property type="entry name" value="Homeodomain-like"/>
    <property type="match status" value="1"/>
</dbReference>
<dbReference type="Pfam" id="PF20240">
    <property type="entry name" value="DUF6597"/>
    <property type="match status" value="1"/>
</dbReference>
<keyword evidence="2" id="KW-0238">DNA-binding</keyword>
<dbReference type="GO" id="GO:0043565">
    <property type="term" value="F:sequence-specific DNA binding"/>
    <property type="evidence" value="ECO:0007669"/>
    <property type="project" value="InterPro"/>
</dbReference>
<sequence>MGGGGGERGRGVLHPEEQENYATLHRYEPGPAAAPFVEYYWHVTWQVPGTGPYEAKVLSHPNVHLVFEEPGPLVYGVDRGLFVRELYGRGQVLGVRFRPGGFRGFAGGPVAELADRRVPAAEFFGPEVEDVSRAVLGAGSGTGSGAGSGADSGAGGGAAMVAIAEEFLVPRLPDAPDPQAVRIAAAVERVTAQPQLFRVDQLAAEFGVTVRTLQRLFAEYVGASPKWVLRRARLHEAATRADAGGTVDWAGLAADLGYADQAHFVRDFTGAVGASPGRYTGTGRDTG</sequence>
<evidence type="ECO:0000256" key="1">
    <source>
        <dbReference type="ARBA" id="ARBA00023015"/>
    </source>
</evidence>
<feature type="domain" description="HTH araC/xylS-type" evidence="4">
    <location>
        <begin position="181"/>
        <end position="282"/>
    </location>
</feature>
<dbReference type="PROSITE" id="PS01124">
    <property type="entry name" value="HTH_ARAC_FAMILY_2"/>
    <property type="match status" value="1"/>
</dbReference>
<evidence type="ECO:0000256" key="3">
    <source>
        <dbReference type="ARBA" id="ARBA00023163"/>
    </source>
</evidence>
<reference evidence="5 6" key="1">
    <citation type="submission" date="2020-02" db="EMBL/GenBank/DDBJ databases">
        <title>Whole-genome analyses of novel actinobacteria.</title>
        <authorList>
            <person name="Sahin N."/>
        </authorList>
    </citation>
    <scope>NUCLEOTIDE SEQUENCE [LARGE SCALE GENOMIC DNA]</scope>
    <source>
        <strain evidence="5 6">A7024</strain>
    </source>
</reference>
<evidence type="ECO:0000259" key="4">
    <source>
        <dbReference type="PROSITE" id="PS01124"/>
    </source>
</evidence>
<dbReference type="Pfam" id="PF12833">
    <property type="entry name" value="HTH_18"/>
    <property type="match status" value="1"/>
</dbReference>
<dbReference type="SMART" id="SM00342">
    <property type="entry name" value="HTH_ARAC"/>
    <property type="match status" value="1"/>
</dbReference>
<evidence type="ECO:0000313" key="6">
    <source>
        <dbReference type="Proteomes" id="UP000481583"/>
    </source>
</evidence>
<dbReference type="PANTHER" id="PTHR46796">
    <property type="entry name" value="HTH-TYPE TRANSCRIPTIONAL ACTIVATOR RHAS-RELATED"/>
    <property type="match status" value="1"/>
</dbReference>
<evidence type="ECO:0000313" key="5">
    <source>
        <dbReference type="EMBL" id="NGN63710.1"/>
    </source>
</evidence>
<keyword evidence="3" id="KW-0804">Transcription</keyword>
<dbReference type="Proteomes" id="UP000481583">
    <property type="component" value="Unassembled WGS sequence"/>
</dbReference>
<dbReference type="InterPro" id="IPR018060">
    <property type="entry name" value="HTH_AraC"/>
</dbReference>
<name>A0A6G4TW11_9ACTN</name>
<dbReference type="PANTHER" id="PTHR46796:SF15">
    <property type="entry name" value="BLL1074 PROTEIN"/>
    <property type="match status" value="1"/>
</dbReference>
<protein>
    <submittedName>
        <fullName evidence="5">AraC family transcriptional regulator</fullName>
    </submittedName>
</protein>
<proteinExistence type="predicted"/>
<evidence type="ECO:0000256" key="2">
    <source>
        <dbReference type="ARBA" id="ARBA00023125"/>
    </source>
</evidence>